<keyword evidence="9" id="KW-1185">Reference proteome</keyword>
<dbReference type="InterPro" id="IPR017900">
    <property type="entry name" value="4Fe4S_Fe_S_CS"/>
</dbReference>
<protein>
    <submittedName>
        <fullName evidence="8">4Fe-4S ferredoxin iron-sulfur binding domain protein</fullName>
    </submittedName>
</protein>
<comment type="caution">
    <text evidence="8">The sequence shown here is derived from an EMBL/GenBank/DDBJ whole genome shotgun (WGS) entry which is preliminary data.</text>
</comment>
<dbReference type="OrthoDB" id="5422255at2"/>
<feature type="domain" description="4Fe-4S ferredoxin-type" evidence="7">
    <location>
        <begin position="313"/>
        <end position="342"/>
    </location>
</feature>
<feature type="domain" description="4Fe-4S ferredoxin-type" evidence="7">
    <location>
        <begin position="281"/>
        <end position="310"/>
    </location>
</feature>
<name>C0GHY3_DETAL</name>
<accession>C0GHY3</accession>
<keyword evidence="6" id="KW-0411">Iron-sulfur</keyword>
<dbReference type="InterPro" id="IPR050157">
    <property type="entry name" value="PSI_iron-sulfur_center"/>
</dbReference>
<dbReference type="RefSeq" id="WP_008517227.1">
    <property type="nucleotide sequence ID" value="NZ_ACJM01000010.1"/>
</dbReference>
<dbReference type="eggNOG" id="COG1143">
    <property type="taxonomic scope" value="Bacteria"/>
</dbReference>
<evidence type="ECO:0000256" key="5">
    <source>
        <dbReference type="ARBA" id="ARBA00023004"/>
    </source>
</evidence>
<dbReference type="InterPro" id="IPR017896">
    <property type="entry name" value="4Fe4S_Fe-S-bd"/>
</dbReference>
<proteinExistence type="predicted"/>
<keyword evidence="5" id="KW-0408">Iron</keyword>
<dbReference type="PROSITE" id="PS00198">
    <property type="entry name" value="4FE4S_FER_1"/>
    <property type="match status" value="1"/>
</dbReference>
<organism evidence="8 9">
    <name type="scientific">Dethiobacter alkaliphilus AHT 1</name>
    <dbReference type="NCBI Taxonomy" id="555088"/>
    <lineage>
        <taxon>Bacteria</taxon>
        <taxon>Bacillati</taxon>
        <taxon>Bacillota</taxon>
        <taxon>Dethiobacteria</taxon>
        <taxon>Dethiobacterales</taxon>
        <taxon>Dethiobacteraceae</taxon>
        <taxon>Dethiobacter</taxon>
    </lineage>
</organism>
<dbReference type="PANTHER" id="PTHR24960">
    <property type="entry name" value="PHOTOSYSTEM I IRON-SULFUR CENTER-RELATED"/>
    <property type="match status" value="1"/>
</dbReference>
<evidence type="ECO:0000256" key="4">
    <source>
        <dbReference type="ARBA" id="ARBA00022723"/>
    </source>
</evidence>
<dbReference type="GO" id="GO:0051539">
    <property type="term" value="F:4 iron, 4 sulfur cluster binding"/>
    <property type="evidence" value="ECO:0007669"/>
    <property type="project" value="UniProtKB-KW"/>
</dbReference>
<keyword evidence="3" id="KW-0004">4Fe-4S</keyword>
<evidence type="ECO:0000256" key="3">
    <source>
        <dbReference type="ARBA" id="ARBA00022485"/>
    </source>
</evidence>
<sequence length="416" mass="46696">MGHLVGKDVYRKLGSKMDSMQVRVPWNEKLYEILKELYTPEEAEVYCKMPYALSSLDKIARVSGLDTEFLEKTLYSLCSKGLVIDIWVKGKYRYMPSPMVIGVFEFTMMRTGENTDSKHWARLFHQYLSDEDFIAANYKDGQRISPLRALPYESALGEHVEILDYEKATAIIEKADKFAIGLCSCRHEKMHVGEKQCDVPLEMCSSMGKSADYLIRNNLAREVSKEDALENLARSLQYGLVLNADNVQKNVSFICHCCKCCCNALAGISRFGYANAVVTSSFIAAVLEGCTGCGKCVQACPVDAIGVTDKEEKKAQIDTEYCLGCGVCTVQCPTKALVLKKRKQKVLHPENTFERVLLQSLERDTLPDLLFAHPEGMTPKLMKGMLGGFLRLPGMKRALMSDALRSRFLDRMKAMS</sequence>
<keyword evidence="4" id="KW-0479">Metal-binding</keyword>
<dbReference type="EMBL" id="ACJM01000010">
    <property type="protein sequence ID" value="EEG77057.1"/>
    <property type="molecule type" value="Genomic_DNA"/>
</dbReference>
<evidence type="ECO:0000313" key="8">
    <source>
        <dbReference type="EMBL" id="EEG77057.1"/>
    </source>
</evidence>
<evidence type="ECO:0000256" key="6">
    <source>
        <dbReference type="ARBA" id="ARBA00023014"/>
    </source>
</evidence>
<evidence type="ECO:0000259" key="7">
    <source>
        <dbReference type="PROSITE" id="PS51379"/>
    </source>
</evidence>
<evidence type="ECO:0000256" key="2">
    <source>
        <dbReference type="ARBA" id="ARBA00003532"/>
    </source>
</evidence>
<gene>
    <name evidence="8" type="ORF">DealDRAFT_2092</name>
</gene>
<dbReference type="Proteomes" id="UP000006443">
    <property type="component" value="Unassembled WGS sequence"/>
</dbReference>
<dbReference type="Pfam" id="PF12838">
    <property type="entry name" value="Fer4_7"/>
    <property type="match status" value="1"/>
</dbReference>
<dbReference type="Gene3D" id="3.30.70.20">
    <property type="match status" value="1"/>
</dbReference>
<dbReference type="STRING" id="555088.DealDRAFT_2092"/>
<comment type="cofactor">
    <cofactor evidence="1">
        <name>[4Fe-4S] cluster</name>
        <dbReference type="ChEBI" id="CHEBI:49883"/>
    </cofactor>
</comment>
<comment type="function">
    <text evidence="2">Ferredoxins are iron-sulfur proteins that transfer electrons in a wide variety of metabolic reactions.</text>
</comment>
<evidence type="ECO:0000313" key="9">
    <source>
        <dbReference type="Proteomes" id="UP000006443"/>
    </source>
</evidence>
<dbReference type="GO" id="GO:0046872">
    <property type="term" value="F:metal ion binding"/>
    <property type="evidence" value="ECO:0007669"/>
    <property type="project" value="UniProtKB-KW"/>
</dbReference>
<dbReference type="SUPFAM" id="SSF54862">
    <property type="entry name" value="4Fe-4S ferredoxins"/>
    <property type="match status" value="1"/>
</dbReference>
<dbReference type="AlphaFoldDB" id="C0GHY3"/>
<dbReference type="PANTHER" id="PTHR24960:SF79">
    <property type="entry name" value="PHOTOSYSTEM I IRON-SULFUR CENTER"/>
    <property type="match status" value="1"/>
</dbReference>
<evidence type="ECO:0000256" key="1">
    <source>
        <dbReference type="ARBA" id="ARBA00001966"/>
    </source>
</evidence>
<reference evidence="8 9" key="1">
    <citation type="submission" date="2009-02" db="EMBL/GenBank/DDBJ databases">
        <title>Sequencing of the draft genome and assembly of Dethiobacter alkaliphilus AHT 1.</title>
        <authorList>
            <consortium name="US DOE Joint Genome Institute (JGI-PGF)"/>
            <person name="Lucas S."/>
            <person name="Copeland A."/>
            <person name="Lapidus A."/>
            <person name="Glavina del Rio T."/>
            <person name="Dalin E."/>
            <person name="Tice H."/>
            <person name="Bruce D."/>
            <person name="Goodwin L."/>
            <person name="Pitluck S."/>
            <person name="Larimer F."/>
            <person name="Land M.L."/>
            <person name="Hauser L."/>
            <person name="Muyzer G."/>
        </authorList>
    </citation>
    <scope>NUCLEOTIDE SEQUENCE [LARGE SCALE GENOMIC DNA]</scope>
    <source>
        <strain evidence="8 9">AHT 1</strain>
    </source>
</reference>
<dbReference type="PROSITE" id="PS51379">
    <property type="entry name" value="4FE4S_FER_2"/>
    <property type="match status" value="2"/>
</dbReference>